<proteinExistence type="inferred from homology"/>
<protein>
    <submittedName>
        <fullName evidence="5">12-oxophytodienoate reductase</fullName>
    </submittedName>
</protein>
<dbReference type="Pfam" id="PF00724">
    <property type="entry name" value="Oxidored_FMN"/>
    <property type="match status" value="1"/>
</dbReference>
<evidence type="ECO:0000313" key="5">
    <source>
        <dbReference type="EMBL" id="KDD68949.1"/>
    </source>
</evidence>
<dbReference type="Gene3D" id="3.20.20.70">
    <property type="entry name" value="Aldolase class I"/>
    <property type="match status" value="1"/>
</dbReference>
<dbReference type="GO" id="GO:0005829">
    <property type="term" value="C:cytosol"/>
    <property type="evidence" value="ECO:0007669"/>
    <property type="project" value="TreeGrafter"/>
</dbReference>
<reference evidence="5 6" key="1">
    <citation type="submission" date="2013-12" db="EMBL/GenBank/DDBJ databases">
        <authorList>
            <person name="Formusa P.A."/>
            <person name="Habash M."/>
            <person name="Lee H."/>
            <person name="Trevors J.T."/>
        </authorList>
    </citation>
    <scope>NUCLEOTIDE SEQUENCE [LARGE SCALE GENOMIC DNA]</scope>
    <source>
        <strain evidence="5 6">PD30</strain>
    </source>
</reference>
<sequence>MNSLFSQVQISRYTLSNRMVMAPMTRSRSDEAGVPSELVATYYAQRASAGLIISEGVFPVAMGKGYVRTPGIETAEQVAAWKQVTDAVHARGGRIFMQLMHCGRISHPSLLPNGAQPQAPSAIKPAGQTWTATGLEDFVTPHALSVVEIAAVIEGYRQAARLAIEAGFDGVEVHAASGYLPEQFLSTGSNQRSDEYGGSVENRVRFVLDVLAAISTEIGGDRVGLKISPEMNFNDIVDANPQETYTYLVEQLHGLNLAYLHVALFGASVDYHALLRPLFDGSYLIGGGLDQNSAETLIAEGRADAAVFGSAFLANPDLPERFRTGAELNAPDKNTFYAPGAQGYIDYPAMSPAQSA</sequence>
<dbReference type="GO" id="GO:0010181">
    <property type="term" value="F:FMN binding"/>
    <property type="evidence" value="ECO:0007669"/>
    <property type="project" value="InterPro"/>
</dbReference>
<dbReference type="eggNOG" id="COG1902">
    <property type="taxonomic scope" value="Bacteria"/>
</dbReference>
<feature type="domain" description="NADH:flavin oxidoreductase/NADH oxidase N-terminal" evidence="4">
    <location>
        <begin position="3"/>
        <end position="328"/>
    </location>
</feature>
<evidence type="ECO:0000313" key="6">
    <source>
        <dbReference type="Proteomes" id="UP000026739"/>
    </source>
</evidence>
<comment type="cofactor">
    <cofactor evidence="1">
        <name>FMN</name>
        <dbReference type="ChEBI" id="CHEBI:58210"/>
    </cofactor>
</comment>
<comment type="caution">
    <text evidence="5">The sequence shown here is derived from an EMBL/GenBank/DDBJ whole genome shotgun (WGS) entry which is preliminary data.</text>
</comment>
<keyword evidence="3" id="KW-0560">Oxidoreductase</keyword>
<organism evidence="5 6">
    <name type="scientific">Pseudomonas mandelii PD30</name>
    <dbReference type="NCBI Taxonomy" id="1419583"/>
    <lineage>
        <taxon>Bacteria</taxon>
        <taxon>Pseudomonadati</taxon>
        <taxon>Pseudomonadota</taxon>
        <taxon>Gammaproteobacteria</taxon>
        <taxon>Pseudomonadales</taxon>
        <taxon>Pseudomonadaceae</taxon>
        <taxon>Pseudomonas</taxon>
    </lineage>
</organism>
<evidence type="ECO:0000256" key="2">
    <source>
        <dbReference type="ARBA" id="ARBA00005979"/>
    </source>
</evidence>
<accession>A0A059L4L0</accession>
<name>A0A059L4L0_9PSED</name>
<dbReference type="GO" id="GO:0016628">
    <property type="term" value="F:oxidoreductase activity, acting on the CH-CH group of donors, NAD or NADP as acceptor"/>
    <property type="evidence" value="ECO:0007669"/>
    <property type="project" value="UniProtKB-ARBA"/>
</dbReference>
<dbReference type="AlphaFoldDB" id="A0A059L4L0"/>
<dbReference type="EMBL" id="AZQQ01000074">
    <property type="protein sequence ID" value="KDD68949.1"/>
    <property type="molecule type" value="Genomic_DNA"/>
</dbReference>
<dbReference type="FunFam" id="3.20.20.70:FF:000059">
    <property type="entry name" value="N-ethylmaleimide reductase, FMN-linked"/>
    <property type="match status" value="1"/>
</dbReference>
<dbReference type="InterPro" id="IPR045247">
    <property type="entry name" value="Oye-like"/>
</dbReference>
<comment type="similarity">
    <text evidence="2">Belongs to the NADH:flavin oxidoreductase/NADH oxidase family.</text>
</comment>
<dbReference type="InterPro" id="IPR013785">
    <property type="entry name" value="Aldolase_TIM"/>
</dbReference>
<evidence type="ECO:0000256" key="1">
    <source>
        <dbReference type="ARBA" id="ARBA00001917"/>
    </source>
</evidence>
<gene>
    <name evidence="5" type="ORF">V466_11015</name>
</gene>
<evidence type="ECO:0000256" key="3">
    <source>
        <dbReference type="ARBA" id="ARBA00023002"/>
    </source>
</evidence>
<evidence type="ECO:0000259" key="4">
    <source>
        <dbReference type="Pfam" id="PF00724"/>
    </source>
</evidence>
<dbReference type="Proteomes" id="UP000026739">
    <property type="component" value="Unassembled WGS sequence"/>
</dbReference>
<dbReference type="CDD" id="cd02933">
    <property type="entry name" value="OYE_like_FMN"/>
    <property type="match status" value="1"/>
</dbReference>
<dbReference type="PANTHER" id="PTHR22893:SF91">
    <property type="entry name" value="NADPH DEHYDROGENASE 2-RELATED"/>
    <property type="match status" value="1"/>
</dbReference>
<dbReference type="PANTHER" id="PTHR22893">
    <property type="entry name" value="NADH OXIDOREDUCTASE-RELATED"/>
    <property type="match status" value="1"/>
</dbReference>
<dbReference type="SUPFAM" id="SSF51395">
    <property type="entry name" value="FMN-linked oxidoreductases"/>
    <property type="match status" value="1"/>
</dbReference>
<dbReference type="RefSeq" id="WP_033056528.1">
    <property type="nucleotide sequence ID" value="NZ_AZQQ01000074.1"/>
</dbReference>
<dbReference type="InterPro" id="IPR001155">
    <property type="entry name" value="OxRdtase_FMN_N"/>
</dbReference>